<dbReference type="EMBL" id="BAABCQ010000087">
    <property type="protein sequence ID" value="GAA3990486.1"/>
    <property type="molecule type" value="Genomic_DNA"/>
</dbReference>
<name>A0ABP7QZQ3_9ACTN</name>
<dbReference type="InterPro" id="IPR040964">
    <property type="entry name" value="SBD"/>
</dbReference>
<gene>
    <name evidence="2" type="ORF">GCM10022384_43040</name>
</gene>
<accession>A0ABP7QZQ3</accession>
<proteinExistence type="predicted"/>
<organism evidence="2 3">
    <name type="scientific">Streptomyces marokkonensis</name>
    <dbReference type="NCBI Taxonomy" id="324855"/>
    <lineage>
        <taxon>Bacteria</taxon>
        <taxon>Bacillati</taxon>
        <taxon>Actinomycetota</taxon>
        <taxon>Actinomycetes</taxon>
        <taxon>Kitasatosporales</taxon>
        <taxon>Streptomycetaceae</taxon>
        <taxon>Streptomyces</taxon>
    </lineage>
</organism>
<evidence type="ECO:0000259" key="1">
    <source>
        <dbReference type="Pfam" id="PF17882"/>
    </source>
</evidence>
<protein>
    <recommendedName>
        <fullName evidence="1">OAA-family lectin sugar binding domain-containing protein</fullName>
    </recommendedName>
</protein>
<dbReference type="Proteomes" id="UP001500034">
    <property type="component" value="Unassembled WGS sequence"/>
</dbReference>
<dbReference type="InterPro" id="IPR008979">
    <property type="entry name" value="Galactose-bd-like_sf"/>
</dbReference>
<dbReference type="Pfam" id="PF09234">
    <property type="entry name" value="DUF1963"/>
    <property type="match status" value="1"/>
</dbReference>
<comment type="caution">
    <text evidence="2">The sequence shown here is derived from an EMBL/GenBank/DDBJ whole genome shotgun (WGS) entry which is preliminary data.</text>
</comment>
<keyword evidence="3" id="KW-1185">Reference proteome</keyword>
<dbReference type="Gene3D" id="2.60.120.260">
    <property type="entry name" value="Galactose-binding domain-like"/>
    <property type="match status" value="2"/>
</dbReference>
<evidence type="ECO:0000313" key="2">
    <source>
        <dbReference type="EMBL" id="GAA3990486.1"/>
    </source>
</evidence>
<evidence type="ECO:0000313" key="3">
    <source>
        <dbReference type="Proteomes" id="UP001500034"/>
    </source>
</evidence>
<dbReference type="RefSeq" id="WP_345594507.1">
    <property type="nucleotide sequence ID" value="NZ_BAABCQ010000087.1"/>
</dbReference>
<sequence length="794" mass="87697">MPVRSGSRPIPSVGESPGAPVVVVYDTEVRAAGQWKKAPRLTVHLDRGDPSELTELGWRSDGGAEAVVAFDDGMTAFRGHRRLADGSSEDYRGVECERWSDLEGTREDRVRVFATEEDRDGDGGDGTDEGRLSLLLDDGRGAVERVTWRDRRGTFASLALRRTAPPAARGTVPVAVTKVVADAEYRRAGEVAANLLDAGRGKWLAFESTATLDFVLPEPTAVTAYRLTAANDYRDRDPRDWRLRGSVDGHTWITLDSRLDQAFPQRHQVREYAVANSTPYPLYRLDIGRNWGRQPETQLNRVELLTTDDAELVGTPVPVTRVEASGEHWSAGEVAANLLDAGGGKWLTFSSTATLDFVLAKPGVVTAYTLTSANDHCSRDPKDWVLRASQDGLTWVTVDRRSGEMFTERFLAREFTTSVTTPYARYRLDVTANAEGVGEIQLQGVRLVMKRNDDRSTTGQEFSGVLRDEHGPTVGYRGRTVAHEVVRRRVGSPDGKHPAAGFRNRESRAKLDRFRDAALARGIPADDVERWLGLARPCLVLASDVDGPVVGHFGTPVMLPPDVALPRLYDVPVGELSDDPSEEPGFEHLVATLDLGALPEGVTNLPLPPDGRLLLFAWPALEASEDHSCTSGSVVYVPAGTMVEERKVEYDYEPDHELGDVDFDGELRGELRVRYDVSLPDYENFNGDPLLEEHPRAEELREVWADVRADGYWHKGPQLQLGGYALDAQGWGDPVRGCAYAAGDDGPRLKNWALLAQWHPGMYNLESVTMYWAMSERDLAARRFTGARVAMYAH</sequence>
<dbReference type="Gene3D" id="2.30.320.10">
    <property type="entry name" value="YwqG-like"/>
    <property type="match status" value="1"/>
</dbReference>
<dbReference type="Pfam" id="PF17882">
    <property type="entry name" value="SBD"/>
    <property type="match status" value="1"/>
</dbReference>
<reference evidence="3" key="1">
    <citation type="journal article" date="2019" name="Int. J. Syst. Evol. Microbiol.">
        <title>The Global Catalogue of Microorganisms (GCM) 10K type strain sequencing project: providing services to taxonomists for standard genome sequencing and annotation.</title>
        <authorList>
            <consortium name="The Broad Institute Genomics Platform"/>
            <consortium name="The Broad Institute Genome Sequencing Center for Infectious Disease"/>
            <person name="Wu L."/>
            <person name="Ma J."/>
        </authorList>
    </citation>
    <scope>NUCLEOTIDE SEQUENCE [LARGE SCALE GENOMIC DNA]</scope>
    <source>
        <strain evidence="3">JCM 17027</strain>
    </source>
</reference>
<dbReference type="InterPro" id="IPR015315">
    <property type="entry name" value="DUF1963"/>
</dbReference>
<dbReference type="SUPFAM" id="SSF49785">
    <property type="entry name" value="Galactose-binding domain-like"/>
    <property type="match status" value="1"/>
</dbReference>
<feature type="domain" description="OAA-family lectin sugar binding" evidence="1">
    <location>
        <begin position="24"/>
        <end position="93"/>
    </location>
</feature>